<keyword evidence="3" id="KW-1185">Reference proteome</keyword>
<gene>
    <name evidence="2" type="ORF">pdam_00025007</name>
</gene>
<sequence length="87" mass="9953">MNEVCEMVVYRVVPLGNVSRVVMISLHEIDEAGKPLYTVIDFITGAVVVLYYPVKNDMILIRGDDEDSFWKVLIISFSMRQKSVTVR</sequence>
<protein>
    <submittedName>
        <fullName evidence="2">Uncharacterized protein</fullName>
    </submittedName>
</protein>
<evidence type="ECO:0000313" key="2">
    <source>
        <dbReference type="EMBL" id="RMX39914.1"/>
    </source>
</evidence>
<proteinExistence type="predicted"/>
<evidence type="ECO:0000256" key="1">
    <source>
        <dbReference type="SAM" id="Phobius"/>
    </source>
</evidence>
<keyword evidence="1" id="KW-0812">Transmembrane</keyword>
<dbReference type="AlphaFoldDB" id="A0A3M6TFC4"/>
<organism evidence="2 3">
    <name type="scientific">Pocillopora damicornis</name>
    <name type="common">Cauliflower coral</name>
    <name type="synonym">Millepora damicornis</name>
    <dbReference type="NCBI Taxonomy" id="46731"/>
    <lineage>
        <taxon>Eukaryota</taxon>
        <taxon>Metazoa</taxon>
        <taxon>Cnidaria</taxon>
        <taxon>Anthozoa</taxon>
        <taxon>Hexacorallia</taxon>
        <taxon>Scleractinia</taxon>
        <taxon>Astrocoeniina</taxon>
        <taxon>Pocilloporidae</taxon>
        <taxon>Pocillopora</taxon>
    </lineage>
</organism>
<accession>A0A3M6TFC4</accession>
<keyword evidence="1" id="KW-1133">Transmembrane helix</keyword>
<evidence type="ECO:0000313" key="3">
    <source>
        <dbReference type="Proteomes" id="UP000275408"/>
    </source>
</evidence>
<comment type="caution">
    <text evidence="2">The sequence shown here is derived from an EMBL/GenBank/DDBJ whole genome shotgun (WGS) entry which is preliminary data.</text>
</comment>
<feature type="transmembrane region" description="Helical" evidence="1">
    <location>
        <begin position="36"/>
        <end position="54"/>
    </location>
</feature>
<dbReference type="Proteomes" id="UP000275408">
    <property type="component" value="Unassembled WGS sequence"/>
</dbReference>
<feature type="non-terminal residue" evidence="2">
    <location>
        <position position="87"/>
    </location>
</feature>
<name>A0A3M6TFC4_POCDA</name>
<keyword evidence="1" id="KW-0472">Membrane</keyword>
<dbReference type="EMBL" id="RCHS01003759">
    <property type="protein sequence ID" value="RMX39914.1"/>
    <property type="molecule type" value="Genomic_DNA"/>
</dbReference>
<reference evidence="2 3" key="1">
    <citation type="journal article" date="2018" name="Sci. Rep.">
        <title>Comparative analysis of the Pocillopora damicornis genome highlights role of immune system in coral evolution.</title>
        <authorList>
            <person name="Cunning R."/>
            <person name="Bay R.A."/>
            <person name="Gillette P."/>
            <person name="Baker A.C."/>
            <person name="Traylor-Knowles N."/>
        </authorList>
    </citation>
    <scope>NUCLEOTIDE SEQUENCE [LARGE SCALE GENOMIC DNA]</scope>
    <source>
        <strain evidence="2">RSMAS</strain>
        <tissue evidence="2">Whole animal</tissue>
    </source>
</reference>